<dbReference type="EC" id="3.1.4.1" evidence="5"/>
<evidence type="ECO:0000313" key="12">
    <source>
        <dbReference type="EMBL" id="MCS0660005.1"/>
    </source>
</evidence>
<evidence type="ECO:0000256" key="4">
    <source>
        <dbReference type="ARBA" id="ARBA00005533"/>
    </source>
</evidence>
<dbReference type="PANTHER" id="PTHR15749:SF4">
    <property type="entry name" value="FANCONI-ASSOCIATED NUCLEASE 1"/>
    <property type="match status" value="1"/>
</dbReference>
<dbReference type="PANTHER" id="PTHR15749">
    <property type="entry name" value="FANCONI-ASSOCIATED NUCLEASE 1"/>
    <property type="match status" value="1"/>
</dbReference>
<keyword evidence="8" id="KW-0378">Hydrolase</keyword>
<name>A0ABT2D3P0_9BURK</name>
<evidence type="ECO:0000256" key="2">
    <source>
        <dbReference type="ARBA" id="ARBA00001936"/>
    </source>
</evidence>
<dbReference type="Gene3D" id="3.40.1350.10">
    <property type="match status" value="1"/>
</dbReference>
<comment type="similarity">
    <text evidence="4">Belongs to the FAN1 family.</text>
</comment>
<dbReference type="InterPro" id="IPR014883">
    <property type="entry name" value="VRR_NUC"/>
</dbReference>
<evidence type="ECO:0000256" key="1">
    <source>
        <dbReference type="ARBA" id="ARBA00000983"/>
    </source>
</evidence>
<gene>
    <name evidence="12" type="ORF">NX778_18185</name>
</gene>
<evidence type="ECO:0000256" key="10">
    <source>
        <dbReference type="ARBA" id="ARBA00023211"/>
    </source>
</evidence>
<protein>
    <recommendedName>
        <fullName evidence="5">phosphodiesterase I</fullName>
        <ecNumber evidence="5">3.1.4.1</ecNumber>
    </recommendedName>
</protein>
<dbReference type="RefSeq" id="WP_258813199.1">
    <property type="nucleotide sequence ID" value="NZ_JANUGU010000007.1"/>
</dbReference>
<keyword evidence="9" id="KW-0460">Magnesium</keyword>
<evidence type="ECO:0000256" key="8">
    <source>
        <dbReference type="ARBA" id="ARBA00022801"/>
    </source>
</evidence>
<dbReference type="Pfam" id="PF18081">
    <property type="entry name" value="FANC_SAP"/>
    <property type="match status" value="1"/>
</dbReference>
<keyword evidence="10" id="KW-0464">Manganese</keyword>
<dbReference type="InterPro" id="IPR011856">
    <property type="entry name" value="tRNA_endonuc-like_dom_sf"/>
</dbReference>
<dbReference type="SMART" id="SM00990">
    <property type="entry name" value="VRR_NUC"/>
    <property type="match status" value="1"/>
</dbReference>
<keyword evidence="7" id="KW-0479">Metal-binding</keyword>
<organism evidence="12 13">
    <name type="scientific">Massilia terrae</name>
    <dbReference type="NCBI Taxonomy" id="1811224"/>
    <lineage>
        <taxon>Bacteria</taxon>
        <taxon>Pseudomonadati</taxon>
        <taxon>Pseudomonadota</taxon>
        <taxon>Betaproteobacteria</taxon>
        <taxon>Burkholderiales</taxon>
        <taxon>Oxalobacteraceae</taxon>
        <taxon>Telluria group</taxon>
        <taxon>Massilia</taxon>
    </lineage>
</organism>
<comment type="caution">
    <text evidence="12">The sequence shown here is derived from an EMBL/GenBank/DDBJ whole genome shotgun (WGS) entry which is preliminary data.</text>
</comment>
<dbReference type="EMBL" id="JANUGU010000007">
    <property type="protein sequence ID" value="MCS0660005.1"/>
    <property type="molecule type" value="Genomic_DNA"/>
</dbReference>
<reference evidence="12 13" key="1">
    <citation type="submission" date="2022-08" db="EMBL/GenBank/DDBJ databases">
        <title>Reclassification of Massilia species as members of the genera Telluria, Duganella, Pseudoduganella, Mokoshia gen. nov. and Zemynaea gen. nov. using orthogonal and non-orthogonal genome-based approaches.</title>
        <authorList>
            <person name="Bowman J.P."/>
        </authorList>
    </citation>
    <scope>NUCLEOTIDE SEQUENCE [LARGE SCALE GENOMIC DNA]</scope>
    <source>
        <strain evidence="12 13">JCM 31606</strain>
    </source>
</reference>
<evidence type="ECO:0000259" key="11">
    <source>
        <dbReference type="SMART" id="SM00990"/>
    </source>
</evidence>
<feature type="domain" description="VRR-NUC" evidence="11">
    <location>
        <begin position="430"/>
        <end position="544"/>
    </location>
</feature>
<evidence type="ECO:0000313" key="13">
    <source>
        <dbReference type="Proteomes" id="UP001204621"/>
    </source>
</evidence>
<comment type="catalytic activity">
    <reaction evidence="1">
        <text>Hydrolytically removes 5'-nucleotides successively from the 3'-hydroxy termini of 3'-hydroxy-terminated oligonucleotides.</text>
        <dbReference type="EC" id="3.1.4.1"/>
    </reaction>
</comment>
<keyword evidence="13" id="KW-1185">Reference proteome</keyword>
<dbReference type="Pfam" id="PF21315">
    <property type="entry name" value="FAN1_HTH"/>
    <property type="match status" value="1"/>
</dbReference>
<dbReference type="InterPro" id="IPR033315">
    <property type="entry name" value="Fan1-like"/>
</dbReference>
<comment type="cofactor">
    <cofactor evidence="3">
        <name>Mg(2+)</name>
        <dbReference type="ChEBI" id="CHEBI:18420"/>
    </cofactor>
</comment>
<sequence>MIKVLENEFYYLDNFQRVLDWIAQRYEDLLIDEERAFIAAFPALPRPARALFVRMVMRKGELFRASKLSYAEIGCPLEAARALAPTGWVELDPVMNIDELFDLVVKPEIALIFQLKMHQNGAKKAEQLASLRPEFDDSRRFSNWYRDCPDTALRILVKPLCDRLRLIFFGNLHQDWTEFVLSDLGIYRFEQVEFSRASRGFRSRRDIELYLQIHACKERFDGGESPDAVLPDLPPRAPDNEWLASRREKLLYQIGQHYEKQKDYARAHDAYRDCAFTGARARAIRVLEKAARYAEAHALLLQAEAAPESDAERQHLLRIAPRLARKLGLPGSKARRPQPAERIDLCLPMPAGDWWVEGVVRDHLAHDEAPVFYVENALANAMFGLLCWPAIFCAIPGAFFHPFHRAPSDLHSPDFYQRRADQFDACLAQLDDGRYRATILRHFGEKSGIQSPFLLWDYLDQALLELALDCIPAEHLKRWCERILHDVKANRSGFPDLIQFWPAERRYRMIEVKGPGDRLQDNQLRWIDYCATHRMPVAVCYLQWEQSA</sequence>
<evidence type="ECO:0000256" key="3">
    <source>
        <dbReference type="ARBA" id="ARBA00001946"/>
    </source>
</evidence>
<dbReference type="Pfam" id="PF08774">
    <property type="entry name" value="VRR_NUC"/>
    <property type="match status" value="1"/>
</dbReference>
<comment type="cofactor">
    <cofactor evidence="2">
        <name>Mn(2+)</name>
        <dbReference type="ChEBI" id="CHEBI:29035"/>
    </cofactor>
</comment>
<dbReference type="InterPro" id="IPR040603">
    <property type="entry name" value="FAN1_SAP_bact"/>
</dbReference>
<accession>A0ABT2D3P0</accession>
<dbReference type="InterPro" id="IPR049125">
    <property type="entry name" value="FAN1-like_WH"/>
</dbReference>
<evidence type="ECO:0000256" key="9">
    <source>
        <dbReference type="ARBA" id="ARBA00022842"/>
    </source>
</evidence>
<dbReference type="Proteomes" id="UP001204621">
    <property type="component" value="Unassembled WGS sequence"/>
</dbReference>
<keyword evidence="6" id="KW-0540">Nuclease</keyword>
<evidence type="ECO:0000256" key="7">
    <source>
        <dbReference type="ARBA" id="ARBA00022723"/>
    </source>
</evidence>
<proteinExistence type="inferred from homology"/>
<evidence type="ECO:0000256" key="5">
    <source>
        <dbReference type="ARBA" id="ARBA00012029"/>
    </source>
</evidence>
<evidence type="ECO:0000256" key="6">
    <source>
        <dbReference type="ARBA" id="ARBA00022722"/>
    </source>
</evidence>